<feature type="region of interest" description="Disordered" evidence="1">
    <location>
        <begin position="293"/>
        <end position="361"/>
    </location>
</feature>
<accession>A0A839QGA7</accession>
<dbReference type="RefSeq" id="WP_183474454.1">
    <property type="nucleotide sequence ID" value="NZ_JACHVU010000023.1"/>
</dbReference>
<dbReference type="AlphaFoldDB" id="A0A839QGA7"/>
<feature type="compositionally biased region" description="Polar residues" evidence="1">
    <location>
        <begin position="332"/>
        <end position="344"/>
    </location>
</feature>
<keyword evidence="2" id="KW-0732">Signal</keyword>
<evidence type="ECO:0000256" key="1">
    <source>
        <dbReference type="SAM" id="MobiDB-lite"/>
    </source>
</evidence>
<protein>
    <recommendedName>
        <fullName evidence="5">PE-PGRS family protein</fullName>
    </recommendedName>
</protein>
<feature type="compositionally biased region" description="Acidic residues" evidence="1">
    <location>
        <begin position="301"/>
        <end position="310"/>
    </location>
</feature>
<evidence type="ECO:0000313" key="3">
    <source>
        <dbReference type="EMBL" id="MBB2993764.1"/>
    </source>
</evidence>
<comment type="caution">
    <text evidence="3">The sequence shown here is derived from an EMBL/GenBank/DDBJ whole genome shotgun (WGS) entry which is preliminary data.</text>
</comment>
<organism evidence="3 4">
    <name type="scientific">Mycolicibacterium iranicum</name>
    <name type="common">Mycobacterium iranicum</name>
    <dbReference type="NCBI Taxonomy" id="912594"/>
    <lineage>
        <taxon>Bacteria</taxon>
        <taxon>Bacillati</taxon>
        <taxon>Actinomycetota</taxon>
        <taxon>Actinomycetes</taxon>
        <taxon>Mycobacteriales</taxon>
        <taxon>Mycobacteriaceae</taxon>
        <taxon>Mycolicibacterium</taxon>
    </lineage>
</organism>
<reference evidence="3 4" key="1">
    <citation type="submission" date="2020-08" db="EMBL/GenBank/DDBJ databases">
        <title>The Agave Microbiome: Exploring the role of microbial communities in plant adaptations to desert environments.</title>
        <authorList>
            <person name="Partida-Martinez L.P."/>
        </authorList>
    </citation>
    <scope>NUCLEOTIDE SEQUENCE [LARGE SCALE GENOMIC DNA]</scope>
    <source>
        <strain evidence="3 4">AT2.18</strain>
    </source>
</reference>
<proteinExistence type="predicted"/>
<keyword evidence="4" id="KW-1185">Reference proteome</keyword>
<sequence length="361" mass="36665">MTARVGSLLTSAAALMAVGTLSVPPVAPATTIEHRASQQSVRLAAVPSPLEFYPRVLRDAVGGANDVAEQYFADPFPILRVTLSNQVSAFLDAASALADGDLSAAAAAAIDVLVQPFTTVRAAASYLSDFFLESPFVLAAFASFAVGPLVNGLAATGKALWDIVEAAVTFDLVGVVNAVINVPGRIVDGVLNGGYVEVPYFGYLPGLFSTTNEVNMGPGILSLLTTLDQGIAAAIPVRESAVPEPVDGEVTTVESVPDDGADAVTALASVAEHPEESSTLDEDELTVGNDEGQNHVALSDEPAEDGEDGAGEAADASSANVESDVDEAVATSEEQQTDSGSPAATTDVGASAEGNDSADTD</sequence>
<gene>
    <name evidence="3" type="ORF">FHR72_005275</name>
</gene>
<dbReference type="EMBL" id="JACHVU010000023">
    <property type="protein sequence ID" value="MBB2993764.1"/>
    <property type="molecule type" value="Genomic_DNA"/>
</dbReference>
<evidence type="ECO:0000256" key="2">
    <source>
        <dbReference type="SAM" id="SignalP"/>
    </source>
</evidence>
<dbReference type="Proteomes" id="UP000550501">
    <property type="component" value="Unassembled WGS sequence"/>
</dbReference>
<evidence type="ECO:0008006" key="5">
    <source>
        <dbReference type="Google" id="ProtNLM"/>
    </source>
</evidence>
<feature type="chain" id="PRO_5033049162" description="PE-PGRS family protein" evidence="2">
    <location>
        <begin position="30"/>
        <end position="361"/>
    </location>
</feature>
<name>A0A839QGA7_MYCIR</name>
<feature type="signal peptide" evidence="2">
    <location>
        <begin position="1"/>
        <end position="29"/>
    </location>
</feature>
<evidence type="ECO:0000313" key="4">
    <source>
        <dbReference type="Proteomes" id="UP000550501"/>
    </source>
</evidence>